<dbReference type="AlphaFoldDB" id="A0A1T5M679"/>
<dbReference type="InterPro" id="IPR014710">
    <property type="entry name" value="RmlC-like_jellyroll"/>
</dbReference>
<gene>
    <name evidence="2" type="ORF">SAMN05660236_4503</name>
</gene>
<organism evidence="2 3">
    <name type="scientific">Ohtaekwangia koreensis</name>
    <dbReference type="NCBI Taxonomy" id="688867"/>
    <lineage>
        <taxon>Bacteria</taxon>
        <taxon>Pseudomonadati</taxon>
        <taxon>Bacteroidota</taxon>
        <taxon>Cytophagia</taxon>
        <taxon>Cytophagales</taxon>
        <taxon>Fulvivirgaceae</taxon>
        <taxon>Ohtaekwangia</taxon>
    </lineage>
</organism>
<name>A0A1T5M679_9BACT</name>
<protein>
    <submittedName>
        <fullName evidence="2">Cupin domain-containing protein</fullName>
    </submittedName>
</protein>
<dbReference type="InterPro" id="IPR011051">
    <property type="entry name" value="RmlC_Cupin_sf"/>
</dbReference>
<feature type="domain" description="Cupin type-2" evidence="1">
    <location>
        <begin position="89"/>
        <end position="154"/>
    </location>
</feature>
<keyword evidence="3" id="KW-1185">Reference proteome</keyword>
<dbReference type="SUPFAM" id="SSF51182">
    <property type="entry name" value="RmlC-like cupins"/>
    <property type="match status" value="1"/>
</dbReference>
<proteinExistence type="predicted"/>
<dbReference type="Gene3D" id="2.60.120.10">
    <property type="entry name" value="Jelly Rolls"/>
    <property type="match status" value="1"/>
</dbReference>
<dbReference type="InterPro" id="IPR013096">
    <property type="entry name" value="Cupin_2"/>
</dbReference>
<reference evidence="2 3" key="1">
    <citation type="submission" date="2017-02" db="EMBL/GenBank/DDBJ databases">
        <authorList>
            <person name="Peterson S.W."/>
        </authorList>
    </citation>
    <scope>NUCLEOTIDE SEQUENCE [LARGE SCALE GENOMIC DNA]</scope>
    <source>
        <strain evidence="2 3">DSM 25262</strain>
    </source>
</reference>
<dbReference type="STRING" id="688867.SAMN05660236_4503"/>
<dbReference type="PANTHER" id="PTHR36440">
    <property type="entry name" value="PUTATIVE (AFU_ORTHOLOGUE AFUA_8G07350)-RELATED"/>
    <property type="match status" value="1"/>
</dbReference>
<dbReference type="InterPro" id="IPR053146">
    <property type="entry name" value="QDO-like"/>
</dbReference>
<dbReference type="Proteomes" id="UP000190961">
    <property type="component" value="Unassembled WGS sequence"/>
</dbReference>
<evidence type="ECO:0000259" key="1">
    <source>
        <dbReference type="Pfam" id="PF07883"/>
    </source>
</evidence>
<evidence type="ECO:0000313" key="2">
    <source>
        <dbReference type="EMBL" id="SKC83633.1"/>
    </source>
</evidence>
<evidence type="ECO:0000313" key="3">
    <source>
        <dbReference type="Proteomes" id="UP000190961"/>
    </source>
</evidence>
<dbReference type="PANTHER" id="PTHR36440:SF1">
    <property type="entry name" value="PUTATIVE (AFU_ORTHOLOGUE AFUA_8G07350)-RELATED"/>
    <property type="match status" value="1"/>
</dbReference>
<sequence length="199" mass="22269">MKVSQRAMSNIENPRRGFLKFGFAGITAALSLSLFKHTFAKPPIKNDKAIVVHEEEGKHIIMGRSKALMTIKFSAADHGIESTSFCTEDIVPGRKMPVHKHLYNDEVIFIQSGAGILTLDEKTIDVKTGTVVFVPRGVWHGLENPGTENIRMVFQYTPAGFEEYFVENGTAVGEPMKTRTKEEYAATEKKYGMVYKVPR</sequence>
<accession>A0A1T5M679</accession>
<dbReference type="EMBL" id="FUZU01000003">
    <property type="protein sequence ID" value="SKC83633.1"/>
    <property type="molecule type" value="Genomic_DNA"/>
</dbReference>
<dbReference type="Pfam" id="PF07883">
    <property type="entry name" value="Cupin_2"/>
    <property type="match status" value="1"/>
</dbReference>